<evidence type="ECO:0000313" key="1">
    <source>
        <dbReference type="EMBL" id="CAG8372391.1"/>
    </source>
</evidence>
<dbReference type="OrthoDB" id="6513042at2759"/>
<gene>
    <name evidence="1" type="ORF">PSALAMII_LOCUS4781</name>
</gene>
<dbReference type="EMBL" id="CAJVPD010000228">
    <property type="protein sequence ID" value="CAG8372391.1"/>
    <property type="molecule type" value="Genomic_DNA"/>
</dbReference>
<evidence type="ECO:0000313" key="2">
    <source>
        <dbReference type="Proteomes" id="UP001152592"/>
    </source>
</evidence>
<dbReference type="Proteomes" id="UP001152592">
    <property type="component" value="Unassembled WGS sequence"/>
</dbReference>
<organism evidence="1 2">
    <name type="scientific">Penicillium salamii</name>
    <dbReference type="NCBI Taxonomy" id="1612424"/>
    <lineage>
        <taxon>Eukaryota</taxon>
        <taxon>Fungi</taxon>
        <taxon>Dikarya</taxon>
        <taxon>Ascomycota</taxon>
        <taxon>Pezizomycotina</taxon>
        <taxon>Eurotiomycetes</taxon>
        <taxon>Eurotiomycetidae</taxon>
        <taxon>Eurotiales</taxon>
        <taxon>Aspergillaceae</taxon>
        <taxon>Penicillium</taxon>
    </lineage>
</organism>
<accession>A0A9W4NFF6</accession>
<proteinExistence type="predicted"/>
<sequence>MTETMSSPNADPDETMRLAVERFRTKMKSSYRKFLQDRVNEIEPMGLFTEKEKLEEISFYWSELGREGSSSWNDHVPPEPVRQEREARAVTRLRDVPDVFHQYQDGIVNSMLITEEWREMCLDVVETVCNEAAIRDEEFKDFHIPRIVELGYFLKYAQAVELPNFCGYGICPFEPVGYTGVATYAFPDHPTVLAIPKPDISTSREHLKERMQASIISEDLIIGTVDEDLEVLVGFDTGIGYRQDHQEWCSSYLYCRSDDESETDFQDWAWRIVVFHADGENPTPLYGRKPRFNSIPEFLDWYSTWLDYVDMDEVRDILWNPWGGHDYPLPSDEE</sequence>
<name>A0A9W4NFF6_9EURO</name>
<dbReference type="AlphaFoldDB" id="A0A9W4NFF6"/>
<reference evidence="1" key="1">
    <citation type="submission" date="2021-07" db="EMBL/GenBank/DDBJ databases">
        <authorList>
            <person name="Branca A.L. A."/>
        </authorList>
    </citation>
    <scope>NUCLEOTIDE SEQUENCE</scope>
</reference>
<protein>
    <submittedName>
        <fullName evidence="1">Uncharacterized protein</fullName>
    </submittedName>
</protein>
<comment type="caution">
    <text evidence="1">The sequence shown here is derived from an EMBL/GenBank/DDBJ whole genome shotgun (WGS) entry which is preliminary data.</text>
</comment>